<organism evidence="1 2">
    <name type="scientific">Plasmopara halstedii</name>
    <name type="common">Downy mildew of sunflower</name>
    <dbReference type="NCBI Taxonomy" id="4781"/>
    <lineage>
        <taxon>Eukaryota</taxon>
        <taxon>Sar</taxon>
        <taxon>Stramenopiles</taxon>
        <taxon>Oomycota</taxon>
        <taxon>Peronosporomycetes</taxon>
        <taxon>Peronosporales</taxon>
        <taxon>Peronosporaceae</taxon>
        <taxon>Plasmopara</taxon>
    </lineage>
</organism>
<dbReference type="AlphaFoldDB" id="A0A0P1AKB9"/>
<name>A0A0P1AKB9_PLAHL</name>
<evidence type="ECO:0000313" key="1">
    <source>
        <dbReference type="EMBL" id="CEG41469.1"/>
    </source>
</evidence>
<proteinExistence type="predicted"/>
<sequence length="80" mass="9009">MYSKKTDLRDPDVTVAAAITSVSGFSFQHETLCKQSSVQSKPIEGWEELFGVEKSTQRWTFEPLRSWEGYLLAESAGSTF</sequence>
<protein>
    <submittedName>
        <fullName evidence="1">Uncharacterized protein</fullName>
    </submittedName>
</protein>
<evidence type="ECO:0000313" key="2">
    <source>
        <dbReference type="Proteomes" id="UP000054928"/>
    </source>
</evidence>
<dbReference type="GeneID" id="36406867"/>
<keyword evidence="2" id="KW-1185">Reference proteome</keyword>
<reference evidence="2" key="1">
    <citation type="submission" date="2014-09" db="EMBL/GenBank/DDBJ databases">
        <authorList>
            <person name="Sharma Rahul"/>
            <person name="Thines Marco"/>
        </authorList>
    </citation>
    <scope>NUCLEOTIDE SEQUENCE [LARGE SCALE GENOMIC DNA]</scope>
</reference>
<dbReference type="EMBL" id="CCYD01000553">
    <property type="protein sequence ID" value="CEG41469.1"/>
    <property type="molecule type" value="Genomic_DNA"/>
</dbReference>
<dbReference type="Proteomes" id="UP000054928">
    <property type="component" value="Unassembled WGS sequence"/>
</dbReference>
<dbReference type="RefSeq" id="XP_024577838.1">
    <property type="nucleotide sequence ID" value="XM_024727241.1"/>
</dbReference>
<accession>A0A0P1AKB9</accession>